<evidence type="ECO:0000313" key="2">
    <source>
        <dbReference type="EMBL" id="KAL0058220.1"/>
    </source>
</evidence>
<accession>A0ABR2ZAB1</accession>
<dbReference type="Proteomes" id="UP001437256">
    <property type="component" value="Unassembled WGS sequence"/>
</dbReference>
<organism evidence="2 3">
    <name type="scientific">Marasmius tenuissimus</name>
    <dbReference type="NCBI Taxonomy" id="585030"/>
    <lineage>
        <taxon>Eukaryota</taxon>
        <taxon>Fungi</taxon>
        <taxon>Dikarya</taxon>
        <taxon>Basidiomycota</taxon>
        <taxon>Agaricomycotina</taxon>
        <taxon>Agaricomycetes</taxon>
        <taxon>Agaricomycetidae</taxon>
        <taxon>Agaricales</taxon>
        <taxon>Marasmiineae</taxon>
        <taxon>Marasmiaceae</taxon>
        <taxon>Marasmius</taxon>
    </lineage>
</organism>
<feature type="compositionally biased region" description="Polar residues" evidence="1">
    <location>
        <begin position="1"/>
        <end position="19"/>
    </location>
</feature>
<reference evidence="2 3" key="1">
    <citation type="submission" date="2024-05" db="EMBL/GenBank/DDBJ databases">
        <title>A draft genome resource for the thread blight pathogen Marasmius tenuissimus strain MS-2.</title>
        <authorList>
            <person name="Yulfo-Soto G.E."/>
            <person name="Baruah I.K."/>
            <person name="Amoako-Attah I."/>
            <person name="Bukari Y."/>
            <person name="Meinhardt L.W."/>
            <person name="Bailey B.A."/>
            <person name="Cohen S.P."/>
        </authorList>
    </citation>
    <scope>NUCLEOTIDE SEQUENCE [LARGE SCALE GENOMIC DNA]</scope>
    <source>
        <strain evidence="2 3">MS-2</strain>
    </source>
</reference>
<evidence type="ECO:0000313" key="3">
    <source>
        <dbReference type="Proteomes" id="UP001437256"/>
    </source>
</evidence>
<comment type="caution">
    <text evidence="2">The sequence shown here is derived from an EMBL/GenBank/DDBJ whole genome shotgun (WGS) entry which is preliminary data.</text>
</comment>
<feature type="region of interest" description="Disordered" evidence="1">
    <location>
        <begin position="1"/>
        <end position="149"/>
    </location>
</feature>
<protein>
    <submittedName>
        <fullName evidence="2">Uncharacterized protein</fullName>
    </submittedName>
</protein>
<proteinExistence type="predicted"/>
<dbReference type="EMBL" id="JBBXMP010000347">
    <property type="protein sequence ID" value="KAL0058220.1"/>
    <property type="molecule type" value="Genomic_DNA"/>
</dbReference>
<name>A0ABR2ZAB1_9AGAR</name>
<gene>
    <name evidence="2" type="ORF">AAF712_015116</name>
</gene>
<keyword evidence="3" id="KW-1185">Reference proteome</keyword>
<evidence type="ECO:0000256" key="1">
    <source>
        <dbReference type="SAM" id="MobiDB-lite"/>
    </source>
</evidence>
<feature type="compositionally biased region" description="Basic and acidic residues" evidence="1">
    <location>
        <begin position="100"/>
        <end position="122"/>
    </location>
</feature>
<sequence length="273" mass="30783">MSTRYTLRSRGQQDMSNSSNHEEPTTSTPRRRSNSSPPDIPSPKIVKEPTGQPEAEPEGHAGPSNRSASAQEEVQFWMRGLDVSSRDENHGAPQESSEVENTRGETVDQEPKGKGRQTEVPRGRQMRTQKNMAERGSSPELPKTLDEDAMNIGLQQQLLNSILEVNDEVLERIKEEAKERTYSDFLEWRERDRRERIETINSRDETVKPEKVAEKCDSGRQESVTVSNTMAQRIGQIAGEKEKLTEQTDTVAQKTGQMLGYPIKNGPYLHHGA</sequence>